<dbReference type="InterPro" id="IPR058522">
    <property type="entry name" value="DUF8209"/>
</dbReference>
<accession>A0A6H9T6E1</accession>
<dbReference type="Pfam" id="PF26636">
    <property type="entry name" value="DUF8209"/>
    <property type="match status" value="1"/>
</dbReference>
<keyword evidence="2" id="KW-1185">Reference proteome</keyword>
<evidence type="ECO:0000313" key="2">
    <source>
        <dbReference type="Proteomes" id="UP000430232"/>
    </source>
</evidence>
<comment type="caution">
    <text evidence="1">The sequence shown here is derived from an EMBL/GenBank/DDBJ whole genome shotgun (WGS) entry which is preliminary data.</text>
</comment>
<name>A0A6H9T6E1_9BURK</name>
<reference evidence="1 2" key="1">
    <citation type="submission" date="2019-09" db="EMBL/GenBank/DDBJ databases">
        <title>Draft genome sequences of 48 bacterial type strains from the CCUG.</title>
        <authorList>
            <person name="Tunovic T."/>
            <person name="Pineiro-Iglesias B."/>
            <person name="Unosson C."/>
            <person name="Inganas E."/>
            <person name="Ohlen M."/>
            <person name="Cardew S."/>
            <person name="Jensie-Markopoulos S."/>
            <person name="Salva-Serra F."/>
            <person name="Jaen-Luchoro D."/>
            <person name="Karlsson R."/>
            <person name="Svensson-Stadler L."/>
            <person name="Chun J."/>
            <person name="Moore E."/>
        </authorList>
    </citation>
    <scope>NUCLEOTIDE SEQUENCE [LARGE SCALE GENOMIC DNA]</scope>
    <source>
        <strain evidence="1 2">CCUG 54555</strain>
    </source>
</reference>
<gene>
    <name evidence="1" type="ORF">F7R21_22955</name>
</gene>
<dbReference type="RefSeq" id="WP_151066394.1">
    <property type="nucleotide sequence ID" value="NZ_CABVPL010000038.1"/>
</dbReference>
<evidence type="ECO:0000313" key="1">
    <source>
        <dbReference type="EMBL" id="KAB0636272.1"/>
    </source>
</evidence>
<protein>
    <recommendedName>
        <fullName evidence="3">Phage membrane protein</fullName>
    </recommendedName>
</protein>
<dbReference type="GeneID" id="99793765"/>
<proteinExistence type="predicted"/>
<dbReference type="AlphaFoldDB" id="A0A6H9T6E1"/>
<dbReference type="InterPro" id="IPR058064">
    <property type="entry name" value="STM2901-like"/>
</dbReference>
<dbReference type="NCBIfam" id="NF045926">
    <property type="entry name" value="STM2901_fam"/>
    <property type="match status" value="1"/>
</dbReference>
<dbReference type="EMBL" id="VZOJ01000074">
    <property type="protein sequence ID" value="KAB0636272.1"/>
    <property type="molecule type" value="Genomic_DNA"/>
</dbReference>
<dbReference type="OrthoDB" id="8815988at2"/>
<evidence type="ECO:0008006" key="3">
    <source>
        <dbReference type="Google" id="ProtNLM"/>
    </source>
</evidence>
<organism evidence="1 2">
    <name type="scientific">Burkholderia latens</name>
    <dbReference type="NCBI Taxonomy" id="488446"/>
    <lineage>
        <taxon>Bacteria</taxon>
        <taxon>Pseudomonadati</taxon>
        <taxon>Pseudomonadota</taxon>
        <taxon>Betaproteobacteria</taxon>
        <taxon>Burkholderiales</taxon>
        <taxon>Burkholderiaceae</taxon>
        <taxon>Burkholderia</taxon>
        <taxon>Burkholderia cepacia complex</taxon>
    </lineage>
</organism>
<dbReference type="Proteomes" id="UP000430232">
    <property type="component" value="Unassembled WGS sequence"/>
</dbReference>
<sequence length="143" mass="15703">MQNTYTYGIHSNLTPAELFFLIAVDKTMDELGVSDAAGVAMILAGSRFLSTRGKFAGAVKGTSVASKVSRSLLPYEIKYRILPTFTSRTSVARLRVKLTNHIGVFVGRAIPGVGWAITAVDVAMIGYKSVMEYNRRVKREDRL</sequence>